<dbReference type="InterPro" id="IPR018294">
    <property type="entry name" value="ISPD_synthase_CS"/>
</dbReference>
<comment type="catalytic activity">
    <reaction evidence="10">
        <text>2-C-methyl-D-erythritol 4-phosphate + CTP + H(+) = 4-CDP-2-C-methyl-D-erythritol + diphosphate</text>
        <dbReference type="Rhea" id="RHEA:13429"/>
        <dbReference type="ChEBI" id="CHEBI:15378"/>
        <dbReference type="ChEBI" id="CHEBI:33019"/>
        <dbReference type="ChEBI" id="CHEBI:37563"/>
        <dbReference type="ChEBI" id="CHEBI:57823"/>
        <dbReference type="ChEBI" id="CHEBI:58262"/>
        <dbReference type="EC" id="2.7.7.60"/>
    </reaction>
</comment>
<dbReference type="SUPFAM" id="SSF69765">
    <property type="entry name" value="IpsF-like"/>
    <property type="match status" value="1"/>
</dbReference>
<dbReference type="NCBIfam" id="TIGR00151">
    <property type="entry name" value="ispF"/>
    <property type="match status" value="1"/>
</dbReference>
<dbReference type="PROSITE" id="PS01295">
    <property type="entry name" value="ISPD"/>
    <property type="match status" value="1"/>
</dbReference>
<dbReference type="GO" id="GO:0019288">
    <property type="term" value="P:isopentenyl diphosphate biosynthetic process, methylerythritol 4-phosphate pathway"/>
    <property type="evidence" value="ECO:0007669"/>
    <property type="project" value="UniProtKB-UniRule"/>
</dbReference>
<feature type="region of interest" description="2-C-methyl-D-erythritol 2,4-cyclodiphosphate synthase" evidence="10">
    <location>
        <begin position="231"/>
        <end position="406"/>
    </location>
</feature>
<evidence type="ECO:0000256" key="3">
    <source>
        <dbReference type="ARBA" id="ARBA00004709"/>
    </source>
</evidence>
<evidence type="ECO:0000256" key="5">
    <source>
        <dbReference type="ARBA" id="ARBA00022695"/>
    </source>
</evidence>
<evidence type="ECO:0000256" key="6">
    <source>
        <dbReference type="ARBA" id="ARBA00022723"/>
    </source>
</evidence>
<feature type="binding site" evidence="10">
    <location>
        <position position="239"/>
    </location>
    <ligand>
        <name>a divalent metal cation</name>
        <dbReference type="ChEBI" id="CHEBI:60240"/>
    </ligand>
</feature>
<feature type="site" description="Transition state stabilizer" evidence="10">
    <location>
        <position position="27"/>
    </location>
</feature>
<gene>
    <name evidence="13" type="primary">ispD</name>
    <name evidence="10" type="synonym">ispDF</name>
    <name evidence="13" type="synonym">ispF</name>
    <name evidence="13" type="ORF">NCTC12221_01343</name>
</gene>
<dbReference type="PANTHER" id="PTHR43181:SF1">
    <property type="entry name" value="2-C-METHYL-D-ERYTHRITOL 2,4-CYCLODIPHOSPHATE SYNTHASE, CHLOROPLASTIC"/>
    <property type="match status" value="1"/>
</dbReference>
<keyword evidence="6 10" id="KW-0479">Metal-binding</keyword>
<feature type="binding site" evidence="10">
    <location>
        <begin position="237"/>
        <end position="239"/>
    </location>
    <ligand>
        <name>4-CDP-2-C-methyl-D-erythritol 2-phosphate</name>
        <dbReference type="ChEBI" id="CHEBI:57919"/>
    </ligand>
</feature>
<dbReference type="EC" id="2.7.7.60" evidence="10"/>
<proteinExistence type="inferred from homology"/>
<dbReference type="PANTHER" id="PTHR43181">
    <property type="entry name" value="2-C-METHYL-D-ERYTHRITOL 2,4-CYCLODIPHOSPHATE SYNTHASE, CHLOROPLASTIC"/>
    <property type="match status" value="1"/>
</dbReference>
<evidence type="ECO:0000256" key="11">
    <source>
        <dbReference type="RuleBase" id="RU004395"/>
    </source>
</evidence>
<accession>A0A377JS65</accession>
<keyword evidence="5 10" id="KW-0548">Nucleotidyltransferase</keyword>
<comment type="similarity">
    <text evidence="10">In the N-terminal section; belongs to the IspD/TarI cytidylyltransferase family. IspD subfamily.</text>
</comment>
<comment type="cofactor">
    <cofactor evidence="2 10">
        <name>a divalent metal cation</name>
        <dbReference type="ChEBI" id="CHEBI:60240"/>
    </cofactor>
</comment>
<dbReference type="GO" id="GO:0050518">
    <property type="term" value="F:2-C-methyl-D-erythritol 4-phosphate cytidylyltransferase activity"/>
    <property type="evidence" value="ECO:0007669"/>
    <property type="project" value="UniProtKB-UniRule"/>
</dbReference>
<feature type="binding site" evidence="10">
    <location>
        <begin position="290"/>
        <end position="294"/>
    </location>
    <ligand>
        <name>4-CDP-2-C-methyl-D-erythritol 2-phosphate</name>
        <dbReference type="ChEBI" id="CHEBI:57919"/>
    </ligand>
</feature>
<sequence length="406" mass="45097">MALHSVLDNAVLDNVSLIMMAAGDSTRFCDDFACKKQWIRVGEEPLWLVATRKITQQFSFKNILITASKNDFAYMADMSPYQVVQGGDSRTQSLRNALQYVDTPFVLVSDVARWNTQDSVLRALFAKLEKIDESTACIVPYIKVSDTSFYNGEYLNRDEIKLIQTPQLSRTKDLKLALESSPDSSDESSAIHKLGKKIAFIKGSPLMSKLTFKSDLLAHLPYLKAPSKRVCIGNGIDVHSFEDDKEMWLVGVKIESPFGFKAHSDGDVAIHALSDAILGAIGGGDIGQWFPDSNEAYKNADSKKLLKHIYNFALSVGYELHNVDISIMAQTPKIAPYKSQMRECIARILHLPKSRVNIKATTTESLGFVGRKEGVCVQASVSMGFAPWQEILNGELNHHNLKGEND</sequence>
<dbReference type="InterPro" id="IPR029044">
    <property type="entry name" value="Nucleotide-diphossugar_trans"/>
</dbReference>
<dbReference type="InterPro" id="IPR003526">
    <property type="entry name" value="MECDP_synthase"/>
</dbReference>
<feature type="binding site" evidence="10">
    <location>
        <position position="371"/>
    </location>
    <ligand>
        <name>4-CDP-2-C-methyl-D-erythritol 2-phosphate</name>
        <dbReference type="ChEBI" id="CHEBI:57919"/>
    </ligand>
</feature>
<feature type="site" description="Positions MEP for the nucleophilic attack" evidence="10">
    <location>
        <position position="157"/>
    </location>
</feature>
<feature type="site" description="Positions MEP for the nucleophilic attack" evidence="10">
    <location>
        <position position="209"/>
    </location>
</feature>
<comment type="caution">
    <text evidence="10">Lacks conserved residue(s) required for the propagation of feature annotation.</text>
</comment>
<name>A0A377JS65_9HELI</name>
<dbReference type="Pfam" id="PF01128">
    <property type="entry name" value="IspD"/>
    <property type="match status" value="1"/>
</dbReference>
<dbReference type="CDD" id="cd00554">
    <property type="entry name" value="MECDP_synthase"/>
    <property type="match status" value="1"/>
</dbReference>
<dbReference type="UniPathway" id="UPA00056">
    <property type="reaction ID" value="UER00093"/>
</dbReference>
<dbReference type="InterPro" id="IPR020555">
    <property type="entry name" value="MECDP_synthase_CS"/>
</dbReference>
<keyword evidence="8 10" id="KW-0456">Lyase</keyword>
<comment type="similarity">
    <text evidence="10">In the C-terminal section; belongs to the IspF family.</text>
</comment>
<evidence type="ECO:0000256" key="9">
    <source>
        <dbReference type="ARBA" id="ARBA00023268"/>
    </source>
</evidence>
<dbReference type="InterPro" id="IPR036571">
    <property type="entry name" value="MECDP_synthase_sf"/>
</dbReference>
<dbReference type="GO" id="GO:0008685">
    <property type="term" value="F:2-C-methyl-D-erythritol 2,4-cyclodiphosphate synthase activity"/>
    <property type="evidence" value="ECO:0007669"/>
    <property type="project" value="UniProtKB-UniRule"/>
</dbReference>
<evidence type="ECO:0000313" key="13">
    <source>
        <dbReference type="EMBL" id="STP09885.1"/>
    </source>
</evidence>
<feature type="binding site" evidence="10">
    <location>
        <position position="271"/>
    </location>
    <ligand>
        <name>a divalent metal cation</name>
        <dbReference type="ChEBI" id="CHEBI:60240"/>
    </ligand>
</feature>
<dbReference type="Gene3D" id="3.90.550.10">
    <property type="entry name" value="Spore Coat Polysaccharide Biosynthesis Protein SpsA, Chain A"/>
    <property type="match status" value="1"/>
</dbReference>
<comment type="pathway">
    <text evidence="3 10">Isoprenoid biosynthesis; isopentenyl diphosphate biosynthesis via DXP pathway; isopentenyl diphosphate from 1-deoxy-D-xylulose 5-phosphate: step 4/6.</text>
</comment>
<keyword evidence="4 10" id="KW-0808">Transferase</keyword>
<dbReference type="Proteomes" id="UP000255335">
    <property type="component" value="Unassembled WGS sequence"/>
</dbReference>
<dbReference type="PROSITE" id="PS01350">
    <property type="entry name" value="ISPF"/>
    <property type="match status" value="1"/>
</dbReference>
<evidence type="ECO:0000256" key="1">
    <source>
        <dbReference type="ARBA" id="ARBA00000200"/>
    </source>
</evidence>
<feature type="binding site" evidence="10">
    <location>
        <begin position="263"/>
        <end position="264"/>
    </location>
    <ligand>
        <name>4-CDP-2-C-methyl-D-erythritol 2-phosphate</name>
        <dbReference type="ChEBI" id="CHEBI:57919"/>
    </ligand>
</feature>
<dbReference type="EMBL" id="UGHZ01000001">
    <property type="protein sequence ID" value="STP09885.1"/>
    <property type="molecule type" value="Genomic_DNA"/>
</dbReference>
<dbReference type="NCBIfam" id="NF006899">
    <property type="entry name" value="PRK09382.1"/>
    <property type="match status" value="1"/>
</dbReference>
<feature type="binding site" evidence="10">
    <location>
        <begin position="361"/>
        <end position="364"/>
    </location>
    <ligand>
        <name>4-CDP-2-C-methyl-D-erythritol 2-phosphate</name>
        <dbReference type="ChEBI" id="CHEBI:57919"/>
    </ligand>
</feature>
<dbReference type="InterPro" id="IPR026596">
    <property type="entry name" value="IspD/F"/>
</dbReference>
<dbReference type="GO" id="GO:0016114">
    <property type="term" value="P:terpenoid biosynthetic process"/>
    <property type="evidence" value="ECO:0007669"/>
    <property type="project" value="InterPro"/>
</dbReference>
<dbReference type="AlphaFoldDB" id="A0A377JS65"/>
<keyword evidence="7 10" id="KW-0414">Isoprene biosynthesis</keyword>
<feature type="binding site" evidence="10">
    <location>
        <position position="237"/>
    </location>
    <ligand>
        <name>a divalent metal cation</name>
        <dbReference type="ChEBI" id="CHEBI:60240"/>
    </ligand>
</feature>
<evidence type="ECO:0000259" key="12">
    <source>
        <dbReference type="Pfam" id="PF02542"/>
    </source>
</evidence>
<comment type="pathway">
    <text evidence="10">Isoprenoid biosynthesis; isopentenyl diphosphate biosynthesis via DXP pathway; isopentenyl diphosphate from 1-deoxy-D-xylulose 5-phosphate: step 2/6.</text>
</comment>
<feature type="site" description="Transition state stabilizer" evidence="10">
    <location>
        <position position="36"/>
    </location>
</feature>
<comment type="catalytic activity">
    <reaction evidence="1 10 11">
        <text>4-CDP-2-C-methyl-D-erythritol 2-phosphate = 2-C-methyl-D-erythritol 2,4-cyclic diphosphate + CMP</text>
        <dbReference type="Rhea" id="RHEA:23864"/>
        <dbReference type="ChEBI" id="CHEBI:57919"/>
        <dbReference type="ChEBI" id="CHEBI:58483"/>
        <dbReference type="ChEBI" id="CHEBI:60377"/>
        <dbReference type="EC" id="4.6.1.12"/>
    </reaction>
</comment>
<evidence type="ECO:0000256" key="2">
    <source>
        <dbReference type="ARBA" id="ARBA00001968"/>
    </source>
</evidence>
<evidence type="ECO:0000256" key="7">
    <source>
        <dbReference type="ARBA" id="ARBA00023229"/>
    </source>
</evidence>
<feature type="binding site" evidence="10">
    <location>
        <begin position="285"/>
        <end position="287"/>
    </location>
    <ligand>
        <name>4-CDP-2-C-methyl-D-erythritol 2-phosphate</name>
        <dbReference type="ChEBI" id="CHEBI:57919"/>
    </ligand>
</feature>
<dbReference type="Gene3D" id="3.30.1330.50">
    <property type="entry name" value="2-C-methyl-D-erythritol 2,4-cyclodiphosphate synthase"/>
    <property type="match status" value="1"/>
</dbReference>
<reference evidence="13 14" key="1">
    <citation type="submission" date="2018-06" db="EMBL/GenBank/DDBJ databases">
        <authorList>
            <consortium name="Pathogen Informatics"/>
            <person name="Doyle S."/>
        </authorList>
    </citation>
    <scope>NUCLEOTIDE SEQUENCE [LARGE SCALE GENOMIC DNA]</scope>
    <source>
        <strain evidence="13 14">NCTC12221</strain>
    </source>
</reference>
<comment type="function">
    <text evidence="10">Bifunctional enzyme that catalyzes the formation of 4-diphosphocytidyl-2-C-methyl-D-erythritol from CTP and 2-C-methyl-D-erythritol 4-phosphate (MEP) (IspD), and catalyzes the conversion of 4-diphosphocytidyl-2-C-methyl-D-erythritol 2-phosphate (CDP-ME2P) to 2-C-methyl-D-erythritol 2,4-cyclodiphosphate (ME-CPP) with a corresponding release of cytidine 5-monophosphate (CMP) (IspF).</text>
</comment>
<dbReference type="HAMAP" id="MF_01520">
    <property type="entry name" value="IspDF"/>
    <property type="match status" value="1"/>
</dbReference>
<dbReference type="HAMAP" id="MF_00107">
    <property type="entry name" value="IspF"/>
    <property type="match status" value="1"/>
</dbReference>
<feature type="binding site" evidence="10">
    <location>
        <position position="368"/>
    </location>
    <ligand>
        <name>4-CDP-2-C-methyl-D-erythritol 2-phosphate</name>
        <dbReference type="ChEBI" id="CHEBI:57919"/>
    </ligand>
</feature>
<dbReference type="InterPro" id="IPR034683">
    <property type="entry name" value="IspD/TarI"/>
</dbReference>
<dbReference type="EC" id="4.6.1.12" evidence="10"/>
<evidence type="ECO:0000313" key="14">
    <source>
        <dbReference type="Proteomes" id="UP000255335"/>
    </source>
</evidence>
<feature type="site" description="Transition state stabilizer" evidence="10">
    <location>
        <position position="362"/>
    </location>
</feature>
<organism evidence="13 14">
    <name type="scientific">Helicobacter cinaedi</name>
    <dbReference type="NCBI Taxonomy" id="213"/>
    <lineage>
        <taxon>Bacteria</taxon>
        <taxon>Pseudomonadati</taxon>
        <taxon>Campylobacterota</taxon>
        <taxon>Epsilonproteobacteria</taxon>
        <taxon>Campylobacterales</taxon>
        <taxon>Helicobacteraceae</taxon>
        <taxon>Helicobacter</taxon>
    </lineage>
</organism>
<dbReference type="SUPFAM" id="SSF53448">
    <property type="entry name" value="Nucleotide-diphospho-sugar transferases"/>
    <property type="match status" value="1"/>
</dbReference>
<evidence type="ECO:0000256" key="8">
    <source>
        <dbReference type="ARBA" id="ARBA00023239"/>
    </source>
</evidence>
<dbReference type="GO" id="GO:0046872">
    <property type="term" value="F:metal ion binding"/>
    <property type="evidence" value="ECO:0007669"/>
    <property type="project" value="UniProtKB-KW"/>
</dbReference>
<keyword evidence="9 10" id="KW-0511">Multifunctional enzyme</keyword>
<feature type="site" description="Transition state stabilizer" evidence="10">
    <location>
        <position position="263"/>
    </location>
</feature>
<protein>
    <recommendedName>
        <fullName evidence="10">Bifunctional enzyme IspD/IspF</fullName>
    </recommendedName>
    <domain>
        <recommendedName>
            <fullName evidence="10">2-C-methyl-D-erythritol 4-phosphate cytidylyltransferase</fullName>
            <ecNumber evidence="10">2.7.7.60</ecNumber>
        </recommendedName>
        <alternativeName>
            <fullName evidence="10">4-diphosphocytidyl-2C-methyl-D-erythritol synthase</fullName>
        </alternativeName>
        <alternativeName>
            <fullName evidence="10">MEP cytidylyltransferase</fullName>
            <shortName evidence="10">MCT</shortName>
        </alternativeName>
    </domain>
    <domain>
        <recommendedName>
            <fullName evidence="10">2-C-methyl-D-erythritol 2,4-cyclodiphosphate synthase</fullName>
            <shortName evidence="10">MECDP-synthase</shortName>
            <shortName evidence="10">MECPP-synthase</shortName>
            <shortName evidence="10">MECPS</shortName>
            <ecNumber evidence="10">4.6.1.12</ecNumber>
        </recommendedName>
    </domain>
</protein>
<feature type="domain" description="2-C-methyl-D-erythritol 2,4-cyclodiphosphate synthase" evidence="12">
    <location>
        <begin position="231"/>
        <end position="382"/>
    </location>
</feature>
<evidence type="ECO:0000256" key="10">
    <source>
        <dbReference type="HAMAP-Rule" id="MF_01520"/>
    </source>
</evidence>
<dbReference type="Pfam" id="PF02542">
    <property type="entry name" value="YgbB"/>
    <property type="match status" value="1"/>
</dbReference>
<evidence type="ECO:0000256" key="4">
    <source>
        <dbReference type="ARBA" id="ARBA00022679"/>
    </source>
</evidence>
<comment type="similarity">
    <text evidence="11">Belongs to the IspF family.</text>
</comment>
<feature type="region of interest" description="2-C-methyl-D-erythritol 4-phosphate cytidylyltransferase" evidence="10">
    <location>
        <begin position="1"/>
        <end position="230"/>
    </location>
</feature>